<sequence>NYSSTTLDTPATQYFNAILRAQQYASGGVQPYQRGFFVVLFTVFVVNILVLLYFLVNRGLVTDFSEPPNLFTLAVNSPPSHHVAGSCGGGPQADEYQVKWGVHMEGEHLYMQSTETEKSKRKSTAAREEGVEMVSPIGRMYSKLSKRKSVL</sequence>
<dbReference type="Proteomes" id="UP001186974">
    <property type="component" value="Unassembled WGS sequence"/>
</dbReference>
<proteinExistence type="predicted"/>
<gene>
    <name evidence="1" type="ORF">LTS18_014894</name>
</gene>
<dbReference type="EMBL" id="JAWDJW010011192">
    <property type="protein sequence ID" value="KAK3044975.1"/>
    <property type="molecule type" value="Genomic_DNA"/>
</dbReference>
<evidence type="ECO:0000313" key="2">
    <source>
        <dbReference type="Proteomes" id="UP001186974"/>
    </source>
</evidence>
<keyword evidence="2" id="KW-1185">Reference proteome</keyword>
<comment type="caution">
    <text evidence="1">The sequence shown here is derived from an EMBL/GenBank/DDBJ whole genome shotgun (WGS) entry which is preliminary data.</text>
</comment>
<protein>
    <submittedName>
        <fullName evidence="1">Uncharacterized protein</fullName>
    </submittedName>
</protein>
<reference evidence="1" key="1">
    <citation type="submission" date="2024-09" db="EMBL/GenBank/DDBJ databases">
        <title>Black Yeasts Isolated from many extreme environments.</title>
        <authorList>
            <person name="Coleine C."/>
            <person name="Stajich J.E."/>
            <person name="Selbmann L."/>
        </authorList>
    </citation>
    <scope>NUCLEOTIDE SEQUENCE</scope>
    <source>
        <strain evidence="1">CCFEE 5737</strain>
    </source>
</reference>
<feature type="non-terminal residue" evidence="1">
    <location>
        <position position="1"/>
    </location>
</feature>
<organism evidence="1 2">
    <name type="scientific">Coniosporium uncinatum</name>
    <dbReference type="NCBI Taxonomy" id="93489"/>
    <lineage>
        <taxon>Eukaryota</taxon>
        <taxon>Fungi</taxon>
        <taxon>Dikarya</taxon>
        <taxon>Ascomycota</taxon>
        <taxon>Pezizomycotina</taxon>
        <taxon>Dothideomycetes</taxon>
        <taxon>Dothideomycetes incertae sedis</taxon>
        <taxon>Coniosporium</taxon>
    </lineage>
</organism>
<accession>A0ACC3CUL1</accession>
<name>A0ACC3CUL1_9PEZI</name>
<evidence type="ECO:0000313" key="1">
    <source>
        <dbReference type="EMBL" id="KAK3044975.1"/>
    </source>
</evidence>